<dbReference type="EMBL" id="MU155006">
    <property type="protein sequence ID" value="KAF9486697.1"/>
    <property type="molecule type" value="Genomic_DNA"/>
</dbReference>
<sequence length="185" mass="20539">MSQCSSCSHNSVSSLVPFKGRLRNYFNNHWKLYAKGAGRRAEVSRKIPLRHACHPKAANYRGADSSSSSLAPTLLCLTAFPPPSRTVPKEYMRPDPRHIDVFLLQYSLDTLEQLATKYPSHPSGLFFGAPRTDTDTSNEMQSPVTHEGAIDATASWYDRRGYWAAKGDRDTLCEGVSHTACCCIV</sequence>
<reference evidence="1" key="1">
    <citation type="submission" date="2020-11" db="EMBL/GenBank/DDBJ databases">
        <authorList>
            <consortium name="DOE Joint Genome Institute"/>
            <person name="Ahrendt S."/>
            <person name="Riley R."/>
            <person name="Andreopoulos W."/>
            <person name="Labutti K."/>
            <person name="Pangilinan J."/>
            <person name="Ruiz-Duenas F.J."/>
            <person name="Barrasa J.M."/>
            <person name="Sanchez-Garcia M."/>
            <person name="Camarero S."/>
            <person name="Miyauchi S."/>
            <person name="Serrano A."/>
            <person name="Linde D."/>
            <person name="Babiker R."/>
            <person name="Drula E."/>
            <person name="Ayuso-Fernandez I."/>
            <person name="Pacheco R."/>
            <person name="Padilla G."/>
            <person name="Ferreira P."/>
            <person name="Barriuso J."/>
            <person name="Kellner H."/>
            <person name="Castanera R."/>
            <person name="Alfaro M."/>
            <person name="Ramirez L."/>
            <person name="Pisabarro A.G."/>
            <person name="Kuo A."/>
            <person name="Tritt A."/>
            <person name="Lipzen A."/>
            <person name="He G."/>
            <person name="Yan M."/>
            <person name="Ng V."/>
            <person name="Cullen D."/>
            <person name="Martin F."/>
            <person name="Rosso M.-N."/>
            <person name="Henrissat B."/>
            <person name="Hibbett D."/>
            <person name="Martinez A.T."/>
            <person name="Grigoriev I.V."/>
        </authorList>
    </citation>
    <scope>NUCLEOTIDE SEQUENCE</scope>
    <source>
        <strain evidence="1">ATCC 90797</strain>
    </source>
</reference>
<name>A0A9P6D0T6_PLEER</name>
<dbReference type="Proteomes" id="UP000807025">
    <property type="component" value="Unassembled WGS sequence"/>
</dbReference>
<comment type="caution">
    <text evidence="1">The sequence shown here is derived from an EMBL/GenBank/DDBJ whole genome shotgun (WGS) entry which is preliminary data.</text>
</comment>
<accession>A0A9P6D0T6</accession>
<evidence type="ECO:0000313" key="1">
    <source>
        <dbReference type="EMBL" id="KAF9486697.1"/>
    </source>
</evidence>
<gene>
    <name evidence="1" type="ORF">BDN71DRAFT_1437398</name>
</gene>
<dbReference type="AlphaFoldDB" id="A0A9P6D0T6"/>
<proteinExistence type="predicted"/>
<evidence type="ECO:0000313" key="2">
    <source>
        <dbReference type="Proteomes" id="UP000807025"/>
    </source>
</evidence>
<protein>
    <submittedName>
        <fullName evidence="1">Uncharacterized protein</fullName>
    </submittedName>
</protein>
<keyword evidence="2" id="KW-1185">Reference proteome</keyword>
<organism evidence="1 2">
    <name type="scientific">Pleurotus eryngii</name>
    <name type="common">Boletus of the steppes</name>
    <dbReference type="NCBI Taxonomy" id="5323"/>
    <lineage>
        <taxon>Eukaryota</taxon>
        <taxon>Fungi</taxon>
        <taxon>Dikarya</taxon>
        <taxon>Basidiomycota</taxon>
        <taxon>Agaricomycotina</taxon>
        <taxon>Agaricomycetes</taxon>
        <taxon>Agaricomycetidae</taxon>
        <taxon>Agaricales</taxon>
        <taxon>Pleurotineae</taxon>
        <taxon>Pleurotaceae</taxon>
        <taxon>Pleurotus</taxon>
    </lineage>
</organism>